<dbReference type="InterPro" id="IPR016032">
    <property type="entry name" value="Sig_transdc_resp-reg_C-effctor"/>
</dbReference>
<dbReference type="SUPFAM" id="SSF48452">
    <property type="entry name" value="TPR-like"/>
    <property type="match status" value="1"/>
</dbReference>
<evidence type="ECO:0000256" key="1">
    <source>
        <dbReference type="ARBA" id="ARBA00023015"/>
    </source>
</evidence>
<dbReference type="Pfam" id="PF17874">
    <property type="entry name" value="TPR_MalT"/>
    <property type="match status" value="1"/>
</dbReference>
<dbReference type="PANTHER" id="PTHR44688:SF25">
    <property type="entry name" value="HTH LUXR-TYPE DOMAIN-CONTAINING PROTEIN"/>
    <property type="match status" value="1"/>
</dbReference>
<dbReference type="InterPro" id="IPR041617">
    <property type="entry name" value="TPR_MalT"/>
</dbReference>
<dbReference type="PROSITE" id="PS50043">
    <property type="entry name" value="HTH_LUXR_2"/>
    <property type="match status" value="1"/>
</dbReference>
<dbReference type="InterPro" id="IPR019734">
    <property type="entry name" value="TPR_rpt"/>
</dbReference>
<comment type="caution">
    <text evidence="5">The sequence shown here is derived from an EMBL/GenBank/DDBJ whole genome shotgun (WGS) entry which is preliminary data.</text>
</comment>
<dbReference type="CDD" id="cd06170">
    <property type="entry name" value="LuxR_C_like"/>
    <property type="match status" value="1"/>
</dbReference>
<evidence type="ECO:0000313" key="5">
    <source>
        <dbReference type="EMBL" id="GGJ39780.1"/>
    </source>
</evidence>
<feature type="domain" description="HTH luxR-type" evidence="4">
    <location>
        <begin position="811"/>
        <end position="876"/>
    </location>
</feature>
<keyword evidence="1" id="KW-0805">Transcription regulation</keyword>
<dbReference type="PRINTS" id="PR00038">
    <property type="entry name" value="HTHLUXR"/>
</dbReference>
<name>A0ABQ2D322_9DEIO</name>
<dbReference type="Pfam" id="PF00196">
    <property type="entry name" value="GerE"/>
    <property type="match status" value="1"/>
</dbReference>
<proteinExistence type="predicted"/>
<dbReference type="InterPro" id="IPR000792">
    <property type="entry name" value="Tscrpt_reg_LuxR_C"/>
</dbReference>
<dbReference type="RefSeq" id="WP_189003244.1">
    <property type="nucleotide sequence ID" value="NZ_BMOD01000009.1"/>
</dbReference>
<dbReference type="SUPFAM" id="SSF52540">
    <property type="entry name" value="P-loop containing nucleoside triphosphate hydrolases"/>
    <property type="match status" value="1"/>
</dbReference>
<dbReference type="InterPro" id="IPR011990">
    <property type="entry name" value="TPR-like_helical_dom_sf"/>
</dbReference>
<dbReference type="PROSITE" id="PS00622">
    <property type="entry name" value="HTH_LUXR_1"/>
    <property type="match status" value="1"/>
</dbReference>
<keyword evidence="2" id="KW-0238">DNA-binding</keyword>
<accession>A0ABQ2D322</accession>
<evidence type="ECO:0000313" key="6">
    <source>
        <dbReference type="Proteomes" id="UP000632222"/>
    </source>
</evidence>
<dbReference type="PANTHER" id="PTHR44688">
    <property type="entry name" value="DNA-BINDING TRANSCRIPTIONAL ACTIVATOR DEVR_DOSR"/>
    <property type="match status" value="1"/>
</dbReference>
<dbReference type="SMART" id="SM00421">
    <property type="entry name" value="HTH_LUXR"/>
    <property type="match status" value="1"/>
</dbReference>
<evidence type="ECO:0000256" key="2">
    <source>
        <dbReference type="ARBA" id="ARBA00023125"/>
    </source>
</evidence>
<sequence length="878" mass="96621">MLILTTKLHRPDAGPQLVQRVHLLQKLQAGLDAGCRLTVVSASAGSGKTTLVSHWVAGCGRPVAWLSLDATDNEVGRLITGVIAALQTLFPQAGDRLLEALQAPQRPALPALLTALVNALAEIPQPFVLVLDDCHVLDDPQAGQALTFLAEHLPVQMHLVMASREDPALPLARLRSKGKLNEIRLSDLRFTLQEARDFLTECMGLSLTSAEVEALEHRTEGWIAGLQLAALSLQGQPDPQTRIAAFTGNHRFVLDYLLEEVLQQQTPEVQRFLLHTSILQRMCGPLCAAVMGMQAGVASGVLEHLERANLFLVPLDAEKRWYRYHHLFAGLLRQRLQHTLQHTPDHTNQSTFADLHVRASQWYEEQGLGMEAFEHACAARDLDRAEKLLLEGTIPLHLRGAVDRVLEWMASVPVPALQRRPLLSAMKASFLLVRGQTSGVAEHIQIAEDALQHAPDTPEKHNMLGQLSAMRSTLALTRYRFQEVMQHSEKALEMLSPDNLPFRAAALWGRACALGMQGEPARAGQLFQQALTFSQSVQDTFSVILCLTGLGMVQELQHQLNAASQTFWRAVQLSGDPALPNAADAHLGLAQIALQRNDLQAAQHHGEQSLMLSRQYDQAIDRFLLSEMLLVQVQMAQQDVSGAETRWLRCELAARQGFAHRLPELQALRVKLLLQQGNLDEAARHTDVLQDAQCQIAVLLAQKKAAAALELLGPLLKLLEEQGLHRTRLELTCLQVAALHLLGQQAAEQVLVSVLVQTAPEGSIRMFLEAGSPMLGLLRKVKERQSSEIQTHVQRVLDAFGEAGTAGVLQPDFSLEALSGRELQILQLVAQGLSNQQIGERLFLALDTVKGHNRNIFGKLQVKSRTEAIARARGLGLI</sequence>
<dbReference type="Pfam" id="PF25873">
    <property type="entry name" value="WHD_MalT"/>
    <property type="match status" value="1"/>
</dbReference>
<evidence type="ECO:0000259" key="4">
    <source>
        <dbReference type="PROSITE" id="PS50043"/>
    </source>
</evidence>
<keyword evidence="3" id="KW-0804">Transcription</keyword>
<gene>
    <name evidence="5" type="ORF">GCM10008938_27270</name>
</gene>
<protein>
    <submittedName>
        <fullName evidence="5">LuxR family transcriptional regulator</fullName>
    </submittedName>
</protein>
<dbReference type="InterPro" id="IPR041664">
    <property type="entry name" value="AAA_16"/>
</dbReference>
<dbReference type="Pfam" id="PF13191">
    <property type="entry name" value="AAA_16"/>
    <property type="match status" value="1"/>
</dbReference>
<dbReference type="InterPro" id="IPR036388">
    <property type="entry name" value="WH-like_DNA-bd_sf"/>
</dbReference>
<keyword evidence="6" id="KW-1185">Reference proteome</keyword>
<dbReference type="InterPro" id="IPR059106">
    <property type="entry name" value="WHD_MalT"/>
</dbReference>
<dbReference type="Gene3D" id="1.25.40.10">
    <property type="entry name" value="Tetratricopeptide repeat domain"/>
    <property type="match status" value="1"/>
</dbReference>
<evidence type="ECO:0000256" key="3">
    <source>
        <dbReference type="ARBA" id="ARBA00023163"/>
    </source>
</evidence>
<dbReference type="InterPro" id="IPR027417">
    <property type="entry name" value="P-loop_NTPase"/>
</dbReference>
<dbReference type="EMBL" id="BMOD01000009">
    <property type="protein sequence ID" value="GGJ39780.1"/>
    <property type="molecule type" value="Genomic_DNA"/>
</dbReference>
<dbReference type="SMART" id="SM00028">
    <property type="entry name" value="TPR"/>
    <property type="match status" value="3"/>
</dbReference>
<dbReference type="Gene3D" id="3.40.50.300">
    <property type="entry name" value="P-loop containing nucleotide triphosphate hydrolases"/>
    <property type="match status" value="1"/>
</dbReference>
<dbReference type="SUPFAM" id="SSF46894">
    <property type="entry name" value="C-terminal effector domain of the bipartite response regulators"/>
    <property type="match status" value="1"/>
</dbReference>
<organism evidence="5 6">
    <name type="scientific">Deinococcus roseus</name>
    <dbReference type="NCBI Taxonomy" id="392414"/>
    <lineage>
        <taxon>Bacteria</taxon>
        <taxon>Thermotogati</taxon>
        <taxon>Deinococcota</taxon>
        <taxon>Deinococci</taxon>
        <taxon>Deinococcales</taxon>
        <taxon>Deinococcaceae</taxon>
        <taxon>Deinococcus</taxon>
    </lineage>
</organism>
<reference evidence="6" key="1">
    <citation type="journal article" date="2019" name="Int. J. Syst. Evol. Microbiol.">
        <title>The Global Catalogue of Microorganisms (GCM) 10K type strain sequencing project: providing services to taxonomists for standard genome sequencing and annotation.</title>
        <authorList>
            <consortium name="The Broad Institute Genomics Platform"/>
            <consortium name="The Broad Institute Genome Sequencing Center for Infectious Disease"/>
            <person name="Wu L."/>
            <person name="Ma J."/>
        </authorList>
    </citation>
    <scope>NUCLEOTIDE SEQUENCE [LARGE SCALE GENOMIC DNA]</scope>
    <source>
        <strain evidence="6">JCM 14370</strain>
    </source>
</reference>
<dbReference type="Gene3D" id="1.10.10.10">
    <property type="entry name" value="Winged helix-like DNA-binding domain superfamily/Winged helix DNA-binding domain"/>
    <property type="match status" value="1"/>
</dbReference>
<dbReference type="Proteomes" id="UP000632222">
    <property type="component" value="Unassembled WGS sequence"/>
</dbReference>